<dbReference type="NCBIfam" id="TIGR01326">
    <property type="entry name" value="OAH_OAS_sulfhy"/>
    <property type="match status" value="1"/>
</dbReference>
<dbReference type="InterPro" id="IPR015424">
    <property type="entry name" value="PyrdxlP-dep_Trfase"/>
</dbReference>
<accession>A0A850C9R1</accession>
<protein>
    <submittedName>
        <fullName evidence="7">O-acetylhomoserine aminocarboxypropyltransferase/cysteine synthase</fullName>
    </submittedName>
</protein>
<dbReference type="PANTHER" id="PTHR43797:SF2">
    <property type="entry name" value="HOMOCYSTEINE_CYSTEINE SYNTHASE"/>
    <property type="match status" value="1"/>
</dbReference>
<gene>
    <name evidence="7" type="ORF">HOQ43_11210</name>
</gene>
<dbReference type="GO" id="GO:0071269">
    <property type="term" value="P:L-homocysteine biosynthetic process"/>
    <property type="evidence" value="ECO:0007669"/>
    <property type="project" value="TreeGrafter"/>
</dbReference>
<evidence type="ECO:0000256" key="5">
    <source>
        <dbReference type="PIRSR" id="PIRSR001434-2"/>
    </source>
</evidence>
<dbReference type="GO" id="GO:0003961">
    <property type="term" value="F:O-acetylhomoserine aminocarboxypropyltransferase activity"/>
    <property type="evidence" value="ECO:0007669"/>
    <property type="project" value="TreeGrafter"/>
</dbReference>
<dbReference type="CDD" id="cd00614">
    <property type="entry name" value="CGS_like"/>
    <property type="match status" value="1"/>
</dbReference>
<sequence>MADREYGFRTRAVHAGNIPDAVSGARALPVYQSASFVFDDTADAAARFALQKYGNIYSRVSNPTVASFEERVASLEGGLGAVATASGLSAEFITFASLAGAGDHIVASAQLYGGTVTQLDTTLRRFGIETTFVHSDDPKAYAAAITDRTKLVFAETVANPSGEIADIEGLADAAHAEGVPLVIDSTIPTPYLNRPFEWGADIVIHSATKFLGGHGTTLGGVVVESGRFDWRNPRFPLFDEPVPHYGGLTWNGNFGEFAFLTRLRTEQLRNIGPTLSPQSAWLLALGVETLPLRVQQHVDNARTVAQWLEADPRVAFVNWAGLPGHPHHERAAKYLPAGPGSVFGFGVKGGRDAGRRFIESLDLASHLANIGDAKTLVIHPASTTHSQLSEQRLAEAGVEPGLVRISVGIEDVEDIVHDLDQALAKAAA</sequence>
<dbReference type="Proteomes" id="UP000574690">
    <property type="component" value="Unassembled WGS sequence"/>
</dbReference>
<dbReference type="PIRSF" id="PIRSF001434">
    <property type="entry name" value="CGS"/>
    <property type="match status" value="1"/>
</dbReference>
<name>A0A850C9R1_9ACTN</name>
<dbReference type="GO" id="GO:0006535">
    <property type="term" value="P:cysteine biosynthetic process from serine"/>
    <property type="evidence" value="ECO:0007669"/>
    <property type="project" value="TreeGrafter"/>
</dbReference>
<dbReference type="GO" id="GO:0004124">
    <property type="term" value="F:cysteine synthase activity"/>
    <property type="evidence" value="ECO:0007669"/>
    <property type="project" value="TreeGrafter"/>
</dbReference>
<dbReference type="GO" id="GO:0005737">
    <property type="term" value="C:cytoplasm"/>
    <property type="evidence" value="ECO:0007669"/>
    <property type="project" value="TreeGrafter"/>
</dbReference>
<organism evidence="7 8">
    <name type="scientific">Glycomyces artemisiae</name>
    <dbReference type="NCBI Taxonomy" id="1076443"/>
    <lineage>
        <taxon>Bacteria</taxon>
        <taxon>Bacillati</taxon>
        <taxon>Actinomycetota</taxon>
        <taxon>Actinomycetes</taxon>
        <taxon>Glycomycetales</taxon>
        <taxon>Glycomycetaceae</taxon>
        <taxon>Glycomyces</taxon>
    </lineage>
</organism>
<evidence type="ECO:0000256" key="6">
    <source>
        <dbReference type="RuleBase" id="RU362118"/>
    </source>
</evidence>
<dbReference type="PROSITE" id="PS00868">
    <property type="entry name" value="CYS_MET_METAB_PP"/>
    <property type="match status" value="1"/>
</dbReference>
<dbReference type="InterPro" id="IPR015422">
    <property type="entry name" value="PyrdxlP-dep_Trfase_small"/>
</dbReference>
<dbReference type="InterPro" id="IPR015421">
    <property type="entry name" value="PyrdxlP-dep_Trfase_major"/>
</dbReference>
<keyword evidence="3 7" id="KW-0808">Transferase</keyword>
<dbReference type="PANTHER" id="PTHR43797">
    <property type="entry name" value="HOMOCYSTEINE/CYSTEINE SYNTHASE"/>
    <property type="match status" value="1"/>
</dbReference>
<dbReference type="SUPFAM" id="SSF53383">
    <property type="entry name" value="PLP-dependent transferases"/>
    <property type="match status" value="1"/>
</dbReference>
<evidence type="ECO:0000313" key="8">
    <source>
        <dbReference type="Proteomes" id="UP000574690"/>
    </source>
</evidence>
<proteinExistence type="inferred from homology"/>
<dbReference type="AlphaFoldDB" id="A0A850C9R1"/>
<evidence type="ECO:0000313" key="7">
    <source>
        <dbReference type="EMBL" id="NUQ89017.1"/>
    </source>
</evidence>
<dbReference type="Gene3D" id="3.40.640.10">
    <property type="entry name" value="Type I PLP-dependent aspartate aminotransferase-like (Major domain)"/>
    <property type="match status" value="1"/>
</dbReference>
<dbReference type="InterPro" id="IPR006235">
    <property type="entry name" value="OAc-hSer/O-AcSer_sulfhydrylase"/>
</dbReference>
<evidence type="ECO:0000256" key="3">
    <source>
        <dbReference type="ARBA" id="ARBA00022679"/>
    </source>
</evidence>
<comment type="cofactor">
    <cofactor evidence="1 6">
        <name>pyridoxal 5'-phosphate</name>
        <dbReference type="ChEBI" id="CHEBI:597326"/>
    </cofactor>
</comment>
<dbReference type="InterPro" id="IPR000277">
    <property type="entry name" value="Cys/Met-Metab_PyrdxlP-dep_enz"/>
</dbReference>
<comment type="similarity">
    <text evidence="2 6">Belongs to the trans-sulfuration enzymes family.</text>
</comment>
<reference evidence="7 8" key="1">
    <citation type="submission" date="2020-05" db="EMBL/GenBank/DDBJ databases">
        <title>DNA-SIP metagenomic assembled genomes.</title>
        <authorList>
            <person name="Yu J."/>
        </authorList>
    </citation>
    <scope>NUCLEOTIDE SEQUENCE [LARGE SCALE GENOMIC DNA]</scope>
    <source>
        <strain evidence="7">Bin5.27</strain>
    </source>
</reference>
<dbReference type="EMBL" id="JABFXE010000458">
    <property type="protein sequence ID" value="NUQ89017.1"/>
    <property type="molecule type" value="Genomic_DNA"/>
</dbReference>
<feature type="modified residue" description="N6-(pyridoxal phosphate)lysine" evidence="5">
    <location>
        <position position="209"/>
    </location>
</feature>
<dbReference type="FunFam" id="3.40.640.10:FF:000035">
    <property type="entry name" value="O-succinylhomoserine sulfhydrylase"/>
    <property type="match status" value="1"/>
</dbReference>
<evidence type="ECO:0000256" key="4">
    <source>
        <dbReference type="ARBA" id="ARBA00022898"/>
    </source>
</evidence>
<dbReference type="Gene3D" id="3.90.1150.10">
    <property type="entry name" value="Aspartate Aminotransferase, domain 1"/>
    <property type="match status" value="1"/>
</dbReference>
<evidence type="ECO:0000256" key="2">
    <source>
        <dbReference type="ARBA" id="ARBA00009077"/>
    </source>
</evidence>
<keyword evidence="4 5" id="KW-0663">Pyridoxal phosphate</keyword>
<dbReference type="Pfam" id="PF01053">
    <property type="entry name" value="Cys_Met_Meta_PP"/>
    <property type="match status" value="1"/>
</dbReference>
<comment type="caution">
    <text evidence="7">The sequence shown here is derived from an EMBL/GenBank/DDBJ whole genome shotgun (WGS) entry which is preliminary data.</text>
</comment>
<dbReference type="InterPro" id="IPR054542">
    <property type="entry name" value="Cys_met_metab_PP"/>
</dbReference>
<dbReference type="GO" id="GO:0030170">
    <property type="term" value="F:pyridoxal phosphate binding"/>
    <property type="evidence" value="ECO:0007669"/>
    <property type="project" value="InterPro"/>
</dbReference>
<evidence type="ECO:0000256" key="1">
    <source>
        <dbReference type="ARBA" id="ARBA00001933"/>
    </source>
</evidence>
<dbReference type="GO" id="GO:0019346">
    <property type="term" value="P:transsulfuration"/>
    <property type="evidence" value="ECO:0007669"/>
    <property type="project" value="InterPro"/>
</dbReference>